<reference evidence="3 4" key="1">
    <citation type="submission" date="2024-01" db="EMBL/GenBank/DDBJ databases">
        <title>The genomes of 5 underutilized Papilionoideae crops provide insights into root nodulation and disease resistanc.</title>
        <authorList>
            <person name="Jiang F."/>
        </authorList>
    </citation>
    <scope>NUCLEOTIDE SEQUENCE [LARGE SCALE GENOMIC DNA]</scope>
    <source>
        <strain evidence="3">JINMINGXINNONG_FW02</strain>
        <tissue evidence="3">Leaves</tissue>
    </source>
</reference>
<feature type="compositionally biased region" description="Basic and acidic residues" evidence="2">
    <location>
        <begin position="23"/>
        <end position="34"/>
    </location>
</feature>
<evidence type="ECO:0000256" key="1">
    <source>
        <dbReference type="SAM" id="Coils"/>
    </source>
</evidence>
<evidence type="ECO:0000313" key="4">
    <source>
        <dbReference type="Proteomes" id="UP001374584"/>
    </source>
</evidence>
<dbReference type="AlphaFoldDB" id="A0AAN9NRG5"/>
<sequence length="246" mass="29133">MADENSEDSVEYSEDSDEYSEDDVIKVVKLKRDEKEEEEVEEDEEEEEIEEDEEEEEVEEDEEEEEEAETLNNHNPTKHFKDFVLLNFLSKEDARLLRNFFSKHPDAYFVDEALSFKTKGFAYGRFADLLRLLRDHAMLELLDSRSSELSEHLHDLRHFSFRNTWLDSIEQRLFPCSSSSYDVSRRSLKNLEDSEARLREDIETLRSKVDSLSCHMKRCEVELAHLREKKHAVLEARADLDVLLTF</sequence>
<feature type="compositionally biased region" description="Acidic residues" evidence="2">
    <location>
        <begin position="35"/>
        <end position="69"/>
    </location>
</feature>
<evidence type="ECO:0000313" key="3">
    <source>
        <dbReference type="EMBL" id="KAK7377035.1"/>
    </source>
</evidence>
<feature type="coiled-coil region" evidence="1">
    <location>
        <begin position="188"/>
        <end position="229"/>
    </location>
</feature>
<keyword evidence="4" id="KW-1185">Reference proteome</keyword>
<organism evidence="3 4">
    <name type="scientific">Phaseolus coccineus</name>
    <name type="common">Scarlet runner bean</name>
    <name type="synonym">Phaseolus multiflorus</name>
    <dbReference type="NCBI Taxonomy" id="3886"/>
    <lineage>
        <taxon>Eukaryota</taxon>
        <taxon>Viridiplantae</taxon>
        <taxon>Streptophyta</taxon>
        <taxon>Embryophyta</taxon>
        <taxon>Tracheophyta</taxon>
        <taxon>Spermatophyta</taxon>
        <taxon>Magnoliopsida</taxon>
        <taxon>eudicotyledons</taxon>
        <taxon>Gunneridae</taxon>
        <taxon>Pentapetalae</taxon>
        <taxon>rosids</taxon>
        <taxon>fabids</taxon>
        <taxon>Fabales</taxon>
        <taxon>Fabaceae</taxon>
        <taxon>Papilionoideae</taxon>
        <taxon>50 kb inversion clade</taxon>
        <taxon>NPAAA clade</taxon>
        <taxon>indigoferoid/millettioid clade</taxon>
        <taxon>Phaseoleae</taxon>
        <taxon>Phaseolus</taxon>
    </lineage>
</organism>
<name>A0AAN9NRG5_PHACN</name>
<protein>
    <submittedName>
        <fullName evidence="3">Uncharacterized protein</fullName>
    </submittedName>
</protein>
<feature type="compositionally biased region" description="Acidic residues" evidence="2">
    <location>
        <begin position="1"/>
        <end position="22"/>
    </location>
</feature>
<dbReference type="EMBL" id="JAYMYR010000002">
    <property type="protein sequence ID" value="KAK7377035.1"/>
    <property type="molecule type" value="Genomic_DNA"/>
</dbReference>
<evidence type="ECO:0000256" key="2">
    <source>
        <dbReference type="SAM" id="MobiDB-lite"/>
    </source>
</evidence>
<accession>A0AAN9NRG5</accession>
<gene>
    <name evidence="3" type="ORF">VNO80_02455</name>
</gene>
<feature type="region of interest" description="Disordered" evidence="2">
    <location>
        <begin position="1"/>
        <end position="75"/>
    </location>
</feature>
<comment type="caution">
    <text evidence="3">The sequence shown here is derived from an EMBL/GenBank/DDBJ whole genome shotgun (WGS) entry which is preliminary data.</text>
</comment>
<keyword evidence="1" id="KW-0175">Coiled coil</keyword>
<proteinExistence type="predicted"/>
<dbReference type="Proteomes" id="UP001374584">
    <property type="component" value="Unassembled WGS sequence"/>
</dbReference>